<organism evidence="5 6">
    <name type="scientific">Aureimonas altamirensis DSM 21988</name>
    <dbReference type="NCBI Taxonomy" id="1121026"/>
    <lineage>
        <taxon>Bacteria</taxon>
        <taxon>Pseudomonadati</taxon>
        <taxon>Pseudomonadota</taxon>
        <taxon>Alphaproteobacteria</taxon>
        <taxon>Hyphomicrobiales</taxon>
        <taxon>Aurantimonadaceae</taxon>
        <taxon>Aureimonas</taxon>
    </lineage>
</organism>
<evidence type="ECO:0000256" key="2">
    <source>
        <dbReference type="ARBA" id="ARBA00023125"/>
    </source>
</evidence>
<dbReference type="InterPro" id="IPR023187">
    <property type="entry name" value="Tscrpt_reg_MarR-type_CS"/>
</dbReference>
<dbReference type="PROSITE" id="PS50995">
    <property type="entry name" value="HTH_MARR_2"/>
    <property type="match status" value="1"/>
</dbReference>
<dbReference type="SMART" id="SM00347">
    <property type="entry name" value="HTH_MARR"/>
    <property type="match status" value="1"/>
</dbReference>
<accession>A0ABY1ICM9</accession>
<dbReference type="RefSeq" id="WP_060605918.1">
    <property type="nucleotide sequence ID" value="NZ_FQZC01000002.1"/>
</dbReference>
<dbReference type="EMBL" id="FQZC01000002">
    <property type="protein sequence ID" value="SHI97665.1"/>
    <property type="molecule type" value="Genomic_DNA"/>
</dbReference>
<keyword evidence="2 5" id="KW-0238">DNA-binding</keyword>
<dbReference type="Proteomes" id="UP000184290">
    <property type="component" value="Unassembled WGS sequence"/>
</dbReference>
<dbReference type="GO" id="GO:0003677">
    <property type="term" value="F:DNA binding"/>
    <property type="evidence" value="ECO:0007669"/>
    <property type="project" value="UniProtKB-KW"/>
</dbReference>
<evidence type="ECO:0000256" key="1">
    <source>
        <dbReference type="ARBA" id="ARBA00023015"/>
    </source>
</evidence>
<dbReference type="CDD" id="cd00090">
    <property type="entry name" value="HTH_ARSR"/>
    <property type="match status" value="1"/>
</dbReference>
<sequence>MDERSYQLKPGPPPASIQSMLILSKVTRLYVGLKLKALKLDNGQDELLIALHSIGSTTVSQIADLIHVRPSTVSKSIDRLEAKGLVQRHRNEIDGRVRVVRLTEDGHALALRIQALYMEIDRELDLDKAIGLKGDALHTIQTLLDRICKKLRRIR</sequence>
<keyword evidence="1" id="KW-0805">Transcription regulation</keyword>
<dbReference type="SUPFAM" id="SSF46785">
    <property type="entry name" value="Winged helix' DNA-binding domain"/>
    <property type="match status" value="1"/>
</dbReference>
<proteinExistence type="predicted"/>
<keyword evidence="3" id="KW-0804">Transcription</keyword>
<dbReference type="InterPro" id="IPR022689">
    <property type="entry name" value="Iron_dep_repressor"/>
</dbReference>
<dbReference type="InterPro" id="IPR036388">
    <property type="entry name" value="WH-like_DNA-bd_sf"/>
</dbReference>
<evidence type="ECO:0000313" key="5">
    <source>
        <dbReference type="EMBL" id="SHI97665.1"/>
    </source>
</evidence>
<dbReference type="Pfam" id="PF01047">
    <property type="entry name" value="MarR"/>
    <property type="match status" value="1"/>
</dbReference>
<dbReference type="InterPro" id="IPR000835">
    <property type="entry name" value="HTH_MarR-typ"/>
</dbReference>
<dbReference type="PROSITE" id="PS01117">
    <property type="entry name" value="HTH_MARR_1"/>
    <property type="match status" value="1"/>
</dbReference>
<evidence type="ECO:0000256" key="3">
    <source>
        <dbReference type="ARBA" id="ARBA00023163"/>
    </source>
</evidence>
<dbReference type="PANTHER" id="PTHR33164:SF43">
    <property type="entry name" value="HTH-TYPE TRANSCRIPTIONAL REPRESSOR YETL"/>
    <property type="match status" value="1"/>
</dbReference>
<dbReference type="PANTHER" id="PTHR33164">
    <property type="entry name" value="TRANSCRIPTIONAL REGULATOR, MARR FAMILY"/>
    <property type="match status" value="1"/>
</dbReference>
<evidence type="ECO:0000259" key="4">
    <source>
        <dbReference type="PROSITE" id="PS50995"/>
    </source>
</evidence>
<dbReference type="Gene3D" id="1.10.10.10">
    <property type="entry name" value="Winged helix-like DNA-binding domain superfamily/Winged helix DNA-binding domain"/>
    <property type="match status" value="1"/>
</dbReference>
<dbReference type="InterPro" id="IPR039422">
    <property type="entry name" value="MarR/SlyA-like"/>
</dbReference>
<protein>
    <submittedName>
        <fullName evidence="5">DNA-binding transcriptional regulator, MarR family</fullName>
    </submittedName>
</protein>
<keyword evidence="6" id="KW-1185">Reference proteome</keyword>
<name>A0ABY1ICM9_9HYPH</name>
<evidence type="ECO:0000313" key="6">
    <source>
        <dbReference type="Proteomes" id="UP000184290"/>
    </source>
</evidence>
<gene>
    <name evidence="5" type="ORF">SAMN02745911_1292</name>
</gene>
<dbReference type="PRINTS" id="PR00598">
    <property type="entry name" value="HTHMARR"/>
</dbReference>
<dbReference type="SMART" id="SM00529">
    <property type="entry name" value="HTH_DTXR"/>
    <property type="match status" value="1"/>
</dbReference>
<dbReference type="InterPro" id="IPR011991">
    <property type="entry name" value="ArsR-like_HTH"/>
</dbReference>
<dbReference type="InterPro" id="IPR036390">
    <property type="entry name" value="WH_DNA-bd_sf"/>
</dbReference>
<reference evidence="5 6" key="1">
    <citation type="submission" date="2016-11" db="EMBL/GenBank/DDBJ databases">
        <authorList>
            <person name="Varghese N."/>
            <person name="Submissions S."/>
        </authorList>
    </citation>
    <scope>NUCLEOTIDE SEQUENCE [LARGE SCALE GENOMIC DNA]</scope>
    <source>
        <strain evidence="5 6">DSM 21988</strain>
    </source>
</reference>
<feature type="domain" description="HTH marR-type" evidence="4">
    <location>
        <begin position="1"/>
        <end position="149"/>
    </location>
</feature>
<comment type="caution">
    <text evidence="5">The sequence shown here is derived from an EMBL/GenBank/DDBJ whole genome shotgun (WGS) entry which is preliminary data.</text>
</comment>